<gene>
    <name evidence="2" type="ORF">Tci_928394</name>
</gene>
<feature type="non-terminal residue" evidence="2">
    <location>
        <position position="91"/>
    </location>
</feature>
<name>A0A699X997_TANCI</name>
<sequence length="91" mass="9523">GLAARYCLSPGAAFPVAGRRRPLRIEPSAQPGARPVRGAADSLGASQRTGRSSRSRDDAGAGEVSPRAPRAAGYPGGHLQHRQRKCKPPKN</sequence>
<organism evidence="2">
    <name type="scientific">Tanacetum cinerariifolium</name>
    <name type="common">Dalmatian daisy</name>
    <name type="synonym">Chrysanthemum cinerariifolium</name>
    <dbReference type="NCBI Taxonomy" id="118510"/>
    <lineage>
        <taxon>Eukaryota</taxon>
        <taxon>Viridiplantae</taxon>
        <taxon>Streptophyta</taxon>
        <taxon>Embryophyta</taxon>
        <taxon>Tracheophyta</taxon>
        <taxon>Spermatophyta</taxon>
        <taxon>Magnoliopsida</taxon>
        <taxon>eudicotyledons</taxon>
        <taxon>Gunneridae</taxon>
        <taxon>Pentapetalae</taxon>
        <taxon>asterids</taxon>
        <taxon>campanulids</taxon>
        <taxon>Asterales</taxon>
        <taxon>Asteraceae</taxon>
        <taxon>Asteroideae</taxon>
        <taxon>Anthemideae</taxon>
        <taxon>Anthemidinae</taxon>
        <taxon>Tanacetum</taxon>
    </lineage>
</organism>
<comment type="caution">
    <text evidence="2">The sequence shown here is derived from an EMBL/GenBank/DDBJ whole genome shotgun (WGS) entry which is preliminary data.</text>
</comment>
<protein>
    <submittedName>
        <fullName evidence="2">Uncharacterized protein</fullName>
    </submittedName>
</protein>
<dbReference type="EMBL" id="BKCJ011829200">
    <property type="protein sequence ID" value="GFD56425.1"/>
    <property type="molecule type" value="Genomic_DNA"/>
</dbReference>
<evidence type="ECO:0000256" key="1">
    <source>
        <dbReference type="SAM" id="MobiDB-lite"/>
    </source>
</evidence>
<feature type="non-terminal residue" evidence="2">
    <location>
        <position position="1"/>
    </location>
</feature>
<dbReference type="AlphaFoldDB" id="A0A699X997"/>
<proteinExistence type="predicted"/>
<reference evidence="2" key="1">
    <citation type="journal article" date="2019" name="Sci. Rep.">
        <title>Draft genome of Tanacetum cinerariifolium, the natural source of mosquito coil.</title>
        <authorList>
            <person name="Yamashiro T."/>
            <person name="Shiraishi A."/>
            <person name="Satake H."/>
            <person name="Nakayama K."/>
        </authorList>
    </citation>
    <scope>NUCLEOTIDE SEQUENCE</scope>
</reference>
<feature type="region of interest" description="Disordered" evidence="1">
    <location>
        <begin position="17"/>
        <end position="91"/>
    </location>
</feature>
<feature type="compositionally biased region" description="Basic residues" evidence="1">
    <location>
        <begin position="79"/>
        <end position="91"/>
    </location>
</feature>
<accession>A0A699X997</accession>
<evidence type="ECO:0000313" key="2">
    <source>
        <dbReference type="EMBL" id="GFD56425.1"/>
    </source>
</evidence>